<comment type="similarity">
    <text evidence="1">Belongs to the peptidase M16 family.</text>
</comment>
<accession>A0A0B6X3Q5</accession>
<protein>
    <submittedName>
        <fullName evidence="5">Predicted Zn-dependent peptidase</fullName>
    </submittedName>
</protein>
<evidence type="ECO:0000313" key="5">
    <source>
        <dbReference type="EMBL" id="CDM66930.1"/>
    </source>
</evidence>
<proteinExistence type="inferred from homology"/>
<reference evidence="5 6" key="2">
    <citation type="submission" date="2015-01" db="EMBL/GenBank/DDBJ databases">
        <title>Complete genome sequence of Pyrinomonas methylaliphatogenes type strain K22T.</title>
        <authorList>
            <person name="Lee K.C.Y."/>
            <person name="Power J.F."/>
            <person name="Dunfield P.F."/>
            <person name="Morgan X.C."/>
            <person name="Huttenhower C."/>
            <person name="Stott M.B."/>
        </authorList>
    </citation>
    <scope>NUCLEOTIDE SEQUENCE [LARGE SCALE GENOMIC DNA]</scope>
    <source>
        <strain evidence="5 6">K22</strain>
    </source>
</reference>
<organism evidence="5 6">
    <name type="scientific">Pyrinomonas methylaliphatogenes</name>
    <dbReference type="NCBI Taxonomy" id="454194"/>
    <lineage>
        <taxon>Bacteria</taxon>
        <taxon>Pseudomonadati</taxon>
        <taxon>Acidobacteriota</taxon>
        <taxon>Blastocatellia</taxon>
        <taxon>Blastocatellales</taxon>
        <taxon>Pyrinomonadaceae</taxon>
        <taxon>Pyrinomonas</taxon>
    </lineage>
</organism>
<dbReference type="Pfam" id="PF00675">
    <property type="entry name" value="Peptidase_M16"/>
    <property type="match status" value="1"/>
</dbReference>
<evidence type="ECO:0000259" key="4">
    <source>
        <dbReference type="Pfam" id="PF05193"/>
    </source>
</evidence>
<feature type="signal peptide" evidence="2">
    <location>
        <begin position="1"/>
        <end position="19"/>
    </location>
</feature>
<evidence type="ECO:0000313" key="6">
    <source>
        <dbReference type="Proteomes" id="UP000031518"/>
    </source>
</evidence>
<feature type="domain" description="Peptidase M16 N-terminal" evidence="3">
    <location>
        <begin position="54"/>
        <end position="189"/>
    </location>
</feature>
<keyword evidence="6" id="KW-1185">Reference proteome</keyword>
<dbReference type="AlphaFoldDB" id="A0A0B6X3Q5"/>
<evidence type="ECO:0000256" key="1">
    <source>
        <dbReference type="ARBA" id="ARBA00007261"/>
    </source>
</evidence>
<dbReference type="Proteomes" id="UP000031518">
    <property type="component" value="Unassembled WGS sequence"/>
</dbReference>
<dbReference type="PANTHER" id="PTHR11851">
    <property type="entry name" value="METALLOPROTEASE"/>
    <property type="match status" value="1"/>
</dbReference>
<dbReference type="Gene3D" id="3.30.830.10">
    <property type="entry name" value="Metalloenzyme, LuxS/M16 peptidase-like"/>
    <property type="match status" value="2"/>
</dbReference>
<dbReference type="SUPFAM" id="SSF63411">
    <property type="entry name" value="LuxS/MPP-like metallohydrolase"/>
    <property type="match status" value="2"/>
</dbReference>
<dbReference type="STRING" id="454194.PYK22_02973"/>
<reference evidence="5 6" key="1">
    <citation type="submission" date="2013-12" db="EMBL/GenBank/DDBJ databases">
        <authorList>
            <person name="Stott M."/>
        </authorList>
    </citation>
    <scope>NUCLEOTIDE SEQUENCE [LARGE SCALE GENOMIC DNA]</scope>
    <source>
        <strain evidence="5 6">K22</strain>
    </source>
</reference>
<name>A0A0B6X3Q5_9BACT</name>
<evidence type="ECO:0000259" key="3">
    <source>
        <dbReference type="Pfam" id="PF00675"/>
    </source>
</evidence>
<keyword evidence="2" id="KW-0732">Signal</keyword>
<sequence length="455" mass="52462" precursor="true">MKLVIVFTLSLCLPLMALAQQRDQTHKAFPYDYAMDDLPNGLRLITVPTDYPNLVALYIVVAAGSRNEVEPGKSGYAHLFEHMMFRGSKNFTPEERDAILKRAGASSNAYTTDDRTVYHEVFSKDDLEKIMELEADRFLRLQYSPEVYKTETGAVLGEYNKNSSNPIFKIYETLRATAFRRHTYAHTTMGFLEDIKDMPNQYDYSLQFYRRYYRPEYTTIILVGDVRREQALDLVRKYFGDWQRGDYRPQIPEEPPQDGPRTAHVDWPAQTLPLVAIAFRGPAYADDRKDKAALDLLAPIAFGENSDLYQKLVLREQKADLLEVEFDNKIDPELFTVYARVKNPQDVEYVRDEILKTFALFTRELVDQKKLDATRSHLRYGFALAMDSSEAIASALAPFVALRRTPETINRLYALYDQITPEDIREMAARYFTEKNRTIVTLAARPDAARKEGGR</sequence>
<dbReference type="GO" id="GO:0046872">
    <property type="term" value="F:metal ion binding"/>
    <property type="evidence" value="ECO:0007669"/>
    <property type="project" value="InterPro"/>
</dbReference>
<dbReference type="Pfam" id="PF05193">
    <property type="entry name" value="Peptidase_M16_C"/>
    <property type="match status" value="1"/>
</dbReference>
<dbReference type="InterPro" id="IPR050361">
    <property type="entry name" value="MPP/UQCRC_Complex"/>
</dbReference>
<dbReference type="PANTHER" id="PTHR11851:SF49">
    <property type="entry name" value="MITOCHONDRIAL-PROCESSING PEPTIDASE SUBUNIT ALPHA"/>
    <property type="match status" value="1"/>
</dbReference>
<dbReference type="InterPro" id="IPR011765">
    <property type="entry name" value="Pept_M16_N"/>
</dbReference>
<gene>
    <name evidence="5" type="ORF">PYK22_02973</name>
</gene>
<dbReference type="InterPro" id="IPR007863">
    <property type="entry name" value="Peptidase_M16_C"/>
</dbReference>
<feature type="chain" id="PRO_5002123149" evidence="2">
    <location>
        <begin position="20"/>
        <end position="455"/>
    </location>
</feature>
<dbReference type="InterPro" id="IPR011249">
    <property type="entry name" value="Metalloenz_LuxS/M16"/>
</dbReference>
<feature type="domain" description="Peptidase M16 C-terminal" evidence="4">
    <location>
        <begin position="206"/>
        <end position="376"/>
    </location>
</feature>
<evidence type="ECO:0000256" key="2">
    <source>
        <dbReference type="SAM" id="SignalP"/>
    </source>
</evidence>
<dbReference type="EMBL" id="CBXV010000008">
    <property type="protein sequence ID" value="CDM66930.1"/>
    <property type="molecule type" value="Genomic_DNA"/>
</dbReference>
<dbReference type="RefSeq" id="WP_041979248.1">
    <property type="nucleotide sequence ID" value="NZ_CBXV010000008.1"/>
</dbReference>